<evidence type="ECO:0000313" key="2">
    <source>
        <dbReference type="Proteomes" id="UP000245626"/>
    </source>
</evidence>
<dbReference type="Proteomes" id="UP000245626">
    <property type="component" value="Unassembled WGS sequence"/>
</dbReference>
<sequence length="275" mass="30160">MTTTNSRVNPEEFHARVYEICRLIPRGKVTTYGHIAKLAGHPSHSRLVGSALKFLGDPSVPWQRVISSSGAISDRGDGGEGARRQAERLVEEGVEVIEMMGGGVNVGGNRLSGPADRAHVGGGRWRVNFSNARGFGWFPDSVHLEMDEDAVQIEGSEEGSDEGNVSNDDGRQSRQDPPELNGEGGRGTEDTEERERRLDGVAARLEVKEEDDWDQDLTDDSGRAGPSRQTRIKRETRHDIEEEPIAASASQEDSGLRRSARLKRNMGAQVKPEPR</sequence>
<dbReference type="EMBL" id="KZ819741">
    <property type="protein sequence ID" value="PWN53117.1"/>
    <property type="molecule type" value="Genomic_DNA"/>
</dbReference>
<organism evidence="1 2">
    <name type="scientific">Violaceomyces palustris</name>
    <dbReference type="NCBI Taxonomy" id="1673888"/>
    <lineage>
        <taxon>Eukaryota</taxon>
        <taxon>Fungi</taxon>
        <taxon>Dikarya</taxon>
        <taxon>Basidiomycota</taxon>
        <taxon>Ustilaginomycotina</taxon>
        <taxon>Ustilaginomycetes</taxon>
        <taxon>Violaceomycetales</taxon>
        <taxon>Violaceomycetaceae</taxon>
        <taxon>Violaceomyces</taxon>
    </lineage>
</organism>
<proteinExistence type="predicted"/>
<gene>
    <name evidence="1" type="ORF">IE53DRAFT_213669</name>
</gene>
<keyword evidence="2" id="KW-1185">Reference proteome</keyword>
<accession>A0ACD0P4Y9</accession>
<name>A0ACD0P4Y9_9BASI</name>
<evidence type="ECO:0000313" key="1">
    <source>
        <dbReference type="EMBL" id="PWN53117.1"/>
    </source>
</evidence>
<reference evidence="1 2" key="1">
    <citation type="journal article" date="2018" name="Mol. Biol. Evol.">
        <title>Broad Genomic Sampling Reveals a Smut Pathogenic Ancestry of the Fungal Clade Ustilaginomycotina.</title>
        <authorList>
            <person name="Kijpornyongpan T."/>
            <person name="Mondo S.J."/>
            <person name="Barry K."/>
            <person name="Sandor L."/>
            <person name="Lee J."/>
            <person name="Lipzen A."/>
            <person name="Pangilinan J."/>
            <person name="LaButti K."/>
            <person name="Hainaut M."/>
            <person name="Henrissat B."/>
            <person name="Grigoriev I.V."/>
            <person name="Spatafora J.W."/>
            <person name="Aime M.C."/>
        </authorList>
    </citation>
    <scope>NUCLEOTIDE SEQUENCE [LARGE SCALE GENOMIC DNA]</scope>
    <source>
        <strain evidence="1 2">SA 807</strain>
    </source>
</reference>
<protein>
    <submittedName>
        <fullName evidence="1">DNA binding methylated-DNA--cysteine S-methyltransferase</fullName>
    </submittedName>
</protein>